<protein>
    <submittedName>
        <fullName evidence="1">Uncharacterized protein</fullName>
    </submittedName>
</protein>
<dbReference type="Gene3D" id="2.120.10.30">
    <property type="entry name" value="TolB, C-terminal domain"/>
    <property type="match status" value="1"/>
</dbReference>
<dbReference type="PANTHER" id="PTHR42060">
    <property type="entry name" value="NHL REPEAT-CONTAINING PROTEIN-RELATED"/>
    <property type="match status" value="1"/>
</dbReference>
<evidence type="ECO:0000313" key="2">
    <source>
        <dbReference type="Proteomes" id="UP000077248"/>
    </source>
</evidence>
<gene>
    <name evidence="1" type="ORF">CC77DRAFT_1046361</name>
</gene>
<dbReference type="AlphaFoldDB" id="A0A177DZT6"/>
<dbReference type="RefSeq" id="XP_018390407.1">
    <property type="nucleotide sequence ID" value="XM_018527440.1"/>
</dbReference>
<name>A0A177DZT6_ALTAL</name>
<organism evidence="1 2">
    <name type="scientific">Alternaria alternata</name>
    <name type="common">Alternaria rot fungus</name>
    <name type="synonym">Torula alternata</name>
    <dbReference type="NCBI Taxonomy" id="5599"/>
    <lineage>
        <taxon>Eukaryota</taxon>
        <taxon>Fungi</taxon>
        <taxon>Dikarya</taxon>
        <taxon>Ascomycota</taxon>
        <taxon>Pezizomycotina</taxon>
        <taxon>Dothideomycetes</taxon>
        <taxon>Pleosporomycetidae</taxon>
        <taxon>Pleosporales</taxon>
        <taxon>Pleosporineae</taxon>
        <taxon>Pleosporaceae</taxon>
        <taxon>Alternaria</taxon>
        <taxon>Alternaria sect. Alternaria</taxon>
        <taxon>Alternaria alternata complex</taxon>
    </lineage>
</organism>
<proteinExistence type="predicted"/>
<dbReference type="PANTHER" id="PTHR42060:SF1">
    <property type="entry name" value="NHL REPEAT-CONTAINING PROTEIN"/>
    <property type="match status" value="1"/>
</dbReference>
<keyword evidence="2" id="KW-1185">Reference proteome</keyword>
<dbReference type="SUPFAM" id="SSF63829">
    <property type="entry name" value="Calcium-dependent phosphotriesterase"/>
    <property type="match status" value="1"/>
</dbReference>
<dbReference type="InterPro" id="IPR011042">
    <property type="entry name" value="6-blade_b-propeller_TolB-like"/>
</dbReference>
<dbReference type="KEGG" id="aalt:CC77DRAFT_1046361"/>
<dbReference type="EMBL" id="KV441470">
    <property type="protein sequence ID" value="OAG24986.1"/>
    <property type="molecule type" value="Genomic_DNA"/>
</dbReference>
<evidence type="ECO:0000313" key="1">
    <source>
        <dbReference type="EMBL" id="OAG24986.1"/>
    </source>
</evidence>
<dbReference type="InterPro" id="IPR052998">
    <property type="entry name" value="Hetero-Diels-Alderase-like"/>
</dbReference>
<sequence length="432" mass="46171">MTKRQTTLLRHLHTGIYDKSDGVKAHQHEGSSTSIRRVSNLDPGLAQGVIHGPQGYGPRRAWTLAKSIADIILRAHLETLNTLYQPTIFSKMFLGSSTFLAASIALLSQATSATSFGIPSRQQQGLYNSKVVFEAPNPTWLEGIAVRYNGQILTTTISGPMLLQVDPSQKRDSIVVAQIPGATGTLGITELEKDVFYLSAGDMSNVTATSLVFPSKIWQVDMRPFRVNQQGNIARPAKISLVADLTNTTFVNTLSRLGPKDNSAILISDSGAGHILRLDVRTGISSVVISDPTMLSTIPGAAGVTGIHIHGSELFYANFAATTFFKMPISLTTGMPTGPATLITNGTLIDDFTLSRDGKKAYACTNPRGQLIEIDIPGQTFRPVAEGLNATSAALGRGRFDRNSVYFVSGGGLDFPLTNPGVSGGRVVKVDL</sequence>
<dbReference type="GeneID" id="29113034"/>
<dbReference type="VEuPathDB" id="FungiDB:CC77DRAFT_1046361"/>
<reference evidence="1 2" key="1">
    <citation type="submission" date="2016-05" db="EMBL/GenBank/DDBJ databases">
        <title>Comparative analysis of secretome profiles of manganese(II)-oxidizing ascomycete fungi.</title>
        <authorList>
            <consortium name="DOE Joint Genome Institute"/>
            <person name="Zeiner C.A."/>
            <person name="Purvine S.O."/>
            <person name="Zink E.M."/>
            <person name="Wu S."/>
            <person name="Pasa-Tolic L."/>
            <person name="Chaput D.L."/>
            <person name="Haridas S."/>
            <person name="Grigoriev I.V."/>
            <person name="Santelli C.M."/>
            <person name="Hansel C.M."/>
        </authorList>
    </citation>
    <scope>NUCLEOTIDE SEQUENCE [LARGE SCALE GENOMIC DNA]</scope>
    <source>
        <strain evidence="1 2">SRC1lrK2f</strain>
    </source>
</reference>
<dbReference type="Proteomes" id="UP000077248">
    <property type="component" value="Unassembled WGS sequence"/>
</dbReference>
<accession>A0A177DZT6</accession>